<proteinExistence type="predicted"/>
<organism evidence="2 3">
    <name type="scientific">Heligmosomoides polygyrus</name>
    <name type="common">Parasitic roundworm</name>
    <dbReference type="NCBI Taxonomy" id="6339"/>
    <lineage>
        <taxon>Eukaryota</taxon>
        <taxon>Metazoa</taxon>
        <taxon>Ecdysozoa</taxon>
        <taxon>Nematoda</taxon>
        <taxon>Chromadorea</taxon>
        <taxon>Rhabditida</taxon>
        <taxon>Rhabditina</taxon>
        <taxon>Rhabditomorpha</taxon>
        <taxon>Strongyloidea</taxon>
        <taxon>Heligmosomidae</taxon>
        <taxon>Heligmosomoides</taxon>
    </lineage>
</organism>
<keyword evidence="2" id="KW-1185">Reference proteome</keyword>
<sequence>MNRAIVSLCRQVPVMRRALHKGVDSTPPLRFTSVTERVSLVATLVFLFLQHFEITLNGKEVLLRETHSNVVLTLPRPVS</sequence>
<dbReference type="WBParaSite" id="HPBE_0000157501-mRNA-1">
    <property type="protein sequence ID" value="HPBE_0000157501-mRNA-1"/>
    <property type="gene ID" value="HPBE_0000157501"/>
</dbReference>
<evidence type="ECO:0000313" key="1">
    <source>
        <dbReference type="EMBL" id="VDO20035.1"/>
    </source>
</evidence>
<protein>
    <submittedName>
        <fullName evidence="3">Rad21_Rec8 domain-containing protein</fullName>
    </submittedName>
</protein>
<dbReference type="EMBL" id="UZAH01001799">
    <property type="protein sequence ID" value="VDO20035.1"/>
    <property type="molecule type" value="Genomic_DNA"/>
</dbReference>
<name>A0A183F5Y3_HELPZ</name>
<dbReference type="Proteomes" id="UP000050761">
    <property type="component" value="Unassembled WGS sequence"/>
</dbReference>
<accession>A0A3P7X2M1</accession>
<reference evidence="3" key="2">
    <citation type="submission" date="2019-09" db="UniProtKB">
        <authorList>
            <consortium name="WormBaseParasite"/>
        </authorList>
    </citation>
    <scope>IDENTIFICATION</scope>
</reference>
<dbReference type="AlphaFoldDB" id="A0A183F5Y3"/>
<dbReference type="OrthoDB" id="5865797at2759"/>
<reference evidence="1 2" key="1">
    <citation type="submission" date="2018-11" db="EMBL/GenBank/DDBJ databases">
        <authorList>
            <consortium name="Pathogen Informatics"/>
        </authorList>
    </citation>
    <scope>NUCLEOTIDE SEQUENCE [LARGE SCALE GENOMIC DNA]</scope>
</reference>
<accession>A0A183F5Y3</accession>
<gene>
    <name evidence="1" type="ORF">HPBE_LOCUS1576</name>
</gene>
<evidence type="ECO:0000313" key="2">
    <source>
        <dbReference type="Proteomes" id="UP000050761"/>
    </source>
</evidence>
<evidence type="ECO:0000313" key="3">
    <source>
        <dbReference type="WBParaSite" id="HPBE_0000157501-mRNA-1"/>
    </source>
</evidence>